<reference evidence="2 3" key="1">
    <citation type="journal article" date="2012" name="ISME J.">
        <title>Nitrification expanded: discovery, physiology and genomics of a nitrite-oxidizing bacterium from the phylum Chloroflexi.</title>
        <authorList>
            <person name="Sorokin D.Y."/>
            <person name="Lucker S."/>
            <person name="Vejmelkova D."/>
            <person name="Kostrikina N.A."/>
            <person name="Kleerebezem R."/>
            <person name="Rijpstra W.I."/>
            <person name="Damste J.S."/>
            <person name="Le Paslier D."/>
            <person name="Muyzer G."/>
            <person name="Wagner M."/>
            <person name="van Loosdrecht M.C."/>
            <person name="Daims H."/>
        </authorList>
    </citation>
    <scope>NUCLEOTIDE SEQUENCE [LARGE SCALE GENOMIC DNA]</scope>
    <source>
        <strain evidence="3">none</strain>
    </source>
</reference>
<keyword evidence="3" id="KW-1185">Reference proteome</keyword>
<feature type="region of interest" description="Disordered" evidence="1">
    <location>
        <begin position="1"/>
        <end position="21"/>
    </location>
</feature>
<organism evidence="2 3">
    <name type="scientific">Nitrolancea hollandica Lb</name>
    <dbReference type="NCBI Taxonomy" id="1129897"/>
    <lineage>
        <taxon>Bacteria</taxon>
        <taxon>Pseudomonadati</taxon>
        <taxon>Thermomicrobiota</taxon>
        <taxon>Thermomicrobia</taxon>
        <taxon>Sphaerobacterales</taxon>
        <taxon>Sphaerobacterineae</taxon>
        <taxon>Sphaerobacteraceae</taxon>
        <taxon>Nitrolancea</taxon>
    </lineage>
</organism>
<evidence type="ECO:0000313" key="2">
    <source>
        <dbReference type="EMBL" id="CCF84681.1"/>
    </source>
</evidence>
<comment type="caution">
    <text evidence="2">The sequence shown here is derived from an EMBL/GenBank/DDBJ whole genome shotgun (WGS) entry which is preliminary data.</text>
</comment>
<accession>I4EJ19</accession>
<dbReference type="Proteomes" id="UP000004221">
    <property type="component" value="Unassembled WGS sequence"/>
</dbReference>
<name>I4EJ19_9BACT</name>
<evidence type="ECO:0000313" key="3">
    <source>
        <dbReference type="Proteomes" id="UP000004221"/>
    </source>
</evidence>
<dbReference type="EMBL" id="CAGS01000308">
    <property type="protein sequence ID" value="CCF84681.1"/>
    <property type="molecule type" value="Genomic_DNA"/>
</dbReference>
<evidence type="ECO:0000256" key="1">
    <source>
        <dbReference type="SAM" id="MobiDB-lite"/>
    </source>
</evidence>
<sequence>MMRDWLPAEHPSGSAVGSMPGVLDPGLTILSGLFSYREIWPSNPAISGTRLSAERGPEMSGPAGPVVGPADHW</sequence>
<gene>
    <name evidence="2" type="ORF">NITHO_3760010</name>
</gene>
<dbReference type="AlphaFoldDB" id="I4EJ19"/>
<proteinExistence type="predicted"/>
<protein>
    <submittedName>
        <fullName evidence="2">Uncharacterized protein</fullName>
    </submittedName>
</protein>
<feature type="region of interest" description="Disordered" evidence="1">
    <location>
        <begin position="51"/>
        <end position="73"/>
    </location>
</feature>